<dbReference type="Gene3D" id="3.40.50.720">
    <property type="entry name" value="NAD(P)-binding Rossmann-like Domain"/>
    <property type="match status" value="2"/>
</dbReference>
<dbReference type="InterPro" id="IPR006139">
    <property type="entry name" value="D-isomer_2_OHA_DH_cat_dom"/>
</dbReference>
<feature type="domain" description="D-isomer specific 2-hydroxyacid dehydrogenase catalytic" evidence="5">
    <location>
        <begin position="25"/>
        <end position="319"/>
    </location>
</feature>
<evidence type="ECO:0000256" key="2">
    <source>
        <dbReference type="ARBA" id="ARBA00023002"/>
    </source>
</evidence>
<accession>A0A1H5AJ03</accession>
<evidence type="ECO:0000256" key="4">
    <source>
        <dbReference type="RuleBase" id="RU003719"/>
    </source>
</evidence>
<dbReference type="Pfam" id="PF02826">
    <property type="entry name" value="2-Hacid_dh_C"/>
    <property type="match status" value="1"/>
</dbReference>
<dbReference type="Proteomes" id="UP000198992">
    <property type="component" value="Unassembled WGS sequence"/>
</dbReference>
<dbReference type="PANTHER" id="PTHR10996:SF178">
    <property type="entry name" value="2-HYDROXYACID DEHYDROGENASE YGL185C-RELATED"/>
    <property type="match status" value="1"/>
</dbReference>
<evidence type="ECO:0000259" key="5">
    <source>
        <dbReference type="Pfam" id="PF00389"/>
    </source>
</evidence>
<dbReference type="InterPro" id="IPR029752">
    <property type="entry name" value="D-isomer_DH_CS1"/>
</dbReference>
<dbReference type="InterPro" id="IPR050223">
    <property type="entry name" value="D-isomer_2-hydroxyacid_DH"/>
</dbReference>
<name>A0A1H5AJ03_9BRAD</name>
<dbReference type="GO" id="GO:0005829">
    <property type="term" value="C:cytosol"/>
    <property type="evidence" value="ECO:0007669"/>
    <property type="project" value="TreeGrafter"/>
</dbReference>
<keyword evidence="3" id="KW-0520">NAD</keyword>
<dbReference type="GO" id="GO:0016618">
    <property type="term" value="F:hydroxypyruvate reductase [NAD(P)H] activity"/>
    <property type="evidence" value="ECO:0007669"/>
    <property type="project" value="TreeGrafter"/>
</dbReference>
<dbReference type="InterPro" id="IPR036291">
    <property type="entry name" value="NAD(P)-bd_dom_sf"/>
</dbReference>
<protein>
    <submittedName>
        <fullName evidence="7">Lactate dehydrogenase</fullName>
    </submittedName>
</protein>
<evidence type="ECO:0000313" key="8">
    <source>
        <dbReference type="Proteomes" id="UP000198992"/>
    </source>
</evidence>
<dbReference type="PROSITE" id="PS00065">
    <property type="entry name" value="D_2_HYDROXYACID_DH_1"/>
    <property type="match status" value="1"/>
</dbReference>
<dbReference type="OrthoDB" id="9793626at2"/>
<evidence type="ECO:0000313" key="7">
    <source>
        <dbReference type="EMBL" id="SED42065.1"/>
    </source>
</evidence>
<dbReference type="GO" id="GO:0051287">
    <property type="term" value="F:NAD binding"/>
    <property type="evidence" value="ECO:0007669"/>
    <property type="project" value="InterPro"/>
</dbReference>
<dbReference type="GO" id="GO:0030267">
    <property type="term" value="F:glyoxylate reductase (NADPH) activity"/>
    <property type="evidence" value="ECO:0007669"/>
    <property type="project" value="TreeGrafter"/>
</dbReference>
<proteinExistence type="inferred from homology"/>
<keyword evidence="1" id="KW-0521">NADP</keyword>
<reference evidence="7 8" key="1">
    <citation type="submission" date="2016-10" db="EMBL/GenBank/DDBJ databases">
        <authorList>
            <person name="de Groot N.N."/>
        </authorList>
    </citation>
    <scope>NUCLEOTIDE SEQUENCE [LARGE SCALE GENOMIC DNA]</scope>
    <source>
        <strain evidence="7 8">MT12</strain>
    </source>
</reference>
<sequence>MAPISSEKIDLLVYGPIRPILENGFSDQYVLHRAESRGDLERLTPDTMAKIRGIAVTYHTMATDKTAMAMFPKLEIVGSFGVGYDHVDSAYARDHNIVVTNTPDVLTEEVADVAMGLLIATLREFVKADRYVRSGLWQTQNYPLSVGSLRDRKIGIVGMGRIGQAIGRRLEASRVPVSYHSRNPSKDVAYKHYPDLIEMAKAVDTLIVIVPGGASTAKMINADVLKALGPRGVLINVARGSVVDEPALVAALKSGTILAAGLDVFAAEPNVPDELKAMQNVVLLPHIGSASVVTRNAMDQLVVDNIKNWFAGKPPLTPVAETPVKGR</sequence>
<dbReference type="InterPro" id="IPR006140">
    <property type="entry name" value="D-isomer_DH_NAD-bd"/>
</dbReference>
<dbReference type="CDD" id="cd12156">
    <property type="entry name" value="HPPR"/>
    <property type="match status" value="1"/>
</dbReference>
<dbReference type="SUPFAM" id="SSF51735">
    <property type="entry name" value="NAD(P)-binding Rossmann-fold domains"/>
    <property type="match status" value="1"/>
</dbReference>
<keyword evidence="2 4" id="KW-0560">Oxidoreductase</keyword>
<evidence type="ECO:0000256" key="1">
    <source>
        <dbReference type="ARBA" id="ARBA00022857"/>
    </source>
</evidence>
<evidence type="ECO:0000259" key="6">
    <source>
        <dbReference type="Pfam" id="PF02826"/>
    </source>
</evidence>
<dbReference type="Pfam" id="PF00389">
    <property type="entry name" value="2-Hacid_dh"/>
    <property type="match status" value="1"/>
</dbReference>
<dbReference type="PANTHER" id="PTHR10996">
    <property type="entry name" value="2-HYDROXYACID DEHYDROGENASE-RELATED"/>
    <property type="match status" value="1"/>
</dbReference>
<dbReference type="RefSeq" id="WP_092119763.1">
    <property type="nucleotide sequence ID" value="NZ_FNTH01000001.1"/>
</dbReference>
<dbReference type="FunFam" id="3.40.50.720:FF:000213">
    <property type="entry name" value="Putative 2-hydroxyacid dehydrogenase"/>
    <property type="match status" value="1"/>
</dbReference>
<dbReference type="EMBL" id="FNTH01000001">
    <property type="protein sequence ID" value="SED42065.1"/>
    <property type="molecule type" value="Genomic_DNA"/>
</dbReference>
<comment type="similarity">
    <text evidence="4">Belongs to the D-isomer specific 2-hydroxyacid dehydrogenase family.</text>
</comment>
<evidence type="ECO:0000256" key="3">
    <source>
        <dbReference type="ARBA" id="ARBA00023027"/>
    </source>
</evidence>
<organism evidence="7 8">
    <name type="scientific">Bradyrhizobium erythrophlei</name>
    <dbReference type="NCBI Taxonomy" id="1437360"/>
    <lineage>
        <taxon>Bacteria</taxon>
        <taxon>Pseudomonadati</taxon>
        <taxon>Pseudomonadota</taxon>
        <taxon>Alphaproteobacteria</taxon>
        <taxon>Hyphomicrobiales</taxon>
        <taxon>Nitrobacteraceae</taxon>
        <taxon>Bradyrhizobium</taxon>
    </lineage>
</organism>
<dbReference type="AlphaFoldDB" id="A0A1H5AJ03"/>
<feature type="domain" description="D-isomer specific 2-hydroxyacid dehydrogenase NAD-binding" evidence="6">
    <location>
        <begin position="115"/>
        <end position="288"/>
    </location>
</feature>
<dbReference type="SUPFAM" id="SSF52283">
    <property type="entry name" value="Formate/glycerate dehydrogenase catalytic domain-like"/>
    <property type="match status" value="1"/>
</dbReference>
<gene>
    <name evidence="7" type="ORF">SAMN05444164_4701</name>
</gene>